<feature type="compositionally biased region" description="Polar residues" evidence="1">
    <location>
        <begin position="78"/>
        <end position="88"/>
    </location>
</feature>
<feature type="compositionally biased region" description="Polar residues" evidence="1">
    <location>
        <begin position="38"/>
        <end position="48"/>
    </location>
</feature>
<dbReference type="Proteomes" id="UP000182652">
    <property type="component" value="Unassembled WGS sequence"/>
</dbReference>
<evidence type="ECO:0000313" key="3">
    <source>
        <dbReference type="Proteomes" id="UP000182652"/>
    </source>
</evidence>
<evidence type="ECO:0000313" key="2">
    <source>
        <dbReference type="EMBL" id="SEC99752.1"/>
    </source>
</evidence>
<dbReference type="AlphaFoldDB" id="A0A1H4X208"/>
<accession>A0A1H4X208</accession>
<feature type="region of interest" description="Disordered" evidence="1">
    <location>
        <begin position="24"/>
        <end position="88"/>
    </location>
</feature>
<sequence length="159" mass="17803">MADVTPFPFATVEELKQRWPDFPTGVKQRRRLPLRMRPNSSWTSAQGRQRQRFDPSPGRLLRRSPRNGHPDGGEGMESMTQGAGPFQQTWKISNPDGNYYLNKQEKIALGCGKSKAFGVQIAFRPEGRHLPWCSLNFGAMYCSCGTDIAGEPIYEGGTP</sequence>
<keyword evidence="3" id="KW-1185">Reference proteome</keyword>
<protein>
    <submittedName>
        <fullName evidence="2">Uncharacterized protein</fullName>
    </submittedName>
</protein>
<name>A0A1H4X208_9MICC</name>
<proteinExistence type="predicted"/>
<organism evidence="2 3">
    <name type="scientific">Arthrobacter woluwensis</name>
    <dbReference type="NCBI Taxonomy" id="156980"/>
    <lineage>
        <taxon>Bacteria</taxon>
        <taxon>Bacillati</taxon>
        <taxon>Actinomycetota</taxon>
        <taxon>Actinomycetes</taxon>
        <taxon>Micrococcales</taxon>
        <taxon>Micrococcaceae</taxon>
        <taxon>Arthrobacter</taxon>
    </lineage>
</organism>
<dbReference type="STRING" id="156980.SAMN04489745_3642"/>
<gene>
    <name evidence="2" type="ORF">SAMN04489745_3642</name>
</gene>
<dbReference type="EMBL" id="FNSN01000009">
    <property type="protein sequence ID" value="SEC99752.1"/>
    <property type="molecule type" value="Genomic_DNA"/>
</dbReference>
<evidence type="ECO:0000256" key="1">
    <source>
        <dbReference type="SAM" id="MobiDB-lite"/>
    </source>
</evidence>
<reference evidence="2 3" key="1">
    <citation type="submission" date="2016-10" db="EMBL/GenBank/DDBJ databases">
        <authorList>
            <person name="de Groot N.N."/>
        </authorList>
    </citation>
    <scope>NUCLEOTIDE SEQUENCE [LARGE SCALE GENOMIC DNA]</scope>
    <source>
        <strain evidence="2 3">DSM 10495</strain>
    </source>
</reference>